<dbReference type="AlphaFoldDB" id="A0A9P4G9Q8"/>
<keyword evidence="5" id="KW-1133">Transmembrane helix</keyword>
<keyword evidence="5" id="KW-0472">Membrane</keyword>
<sequence>MAQTDSTPPKPFRVIVVGGGIVGLSLSHAFQLANIDHVVLEKYDKIISVKGAALLIWPSVSRIFDQFGFLDKIHKTTTPIMKEYHRWPDGSLHSKRNSLVRVSEIFDLPSILFDRQTLVTHLYENLQDKSRIHTSRRVDRIEHTESSVRVFLSDGSVEEGDMVIGADGVHSAVRQQMWGYASQDEPETIPESDKTAMFTEFGGLFGVSELKDSFGLSPADAHVIYGHGDTKLLFTQPGVAYWAIMFKEELSRPPQRRKASEEDIEAMAKHFANTPFTENLKFSALWETRSRYGLLNIEEGILSKWHAGRIVLVGDSAQKMTADLGIGANIAIESAVSLCNILHREIKSDPNRHPSKSELSAWFNEYQEDRFNRTKEFVDLSGKVTRMNSYQTLFGRYFLTYVAQYLSEIQLWKFAESFAVAPKLNYAPVRTINEDTVGWRLAKKKGDKASVRWLTYVLVTSTVSVTIAIVARNFLYSSKKL</sequence>
<dbReference type="Pfam" id="PF01494">
    <property type="entry name" value="FAD_binding_3"/>
    <property type="match status" value="1"/>
</dbReference>
<keyword evidence="3" id="KW-0274">FAD</keyword>
<dbReference type="EMBL" id="ML976618">
    <property type="protein sequence ID" value="KAF1841758.1"/>
    <property type="molecule type" value="Genomic_DNA"/>
</dbReference>
<dbReference type="GeneID" id="63851273"/>
<dbReference type="InterPro" id="IPR050562">
    <property type="entry name" value="FAD_mOase_fung"/>
</dbReference>
<evidence type="ECO:0000256" key="2">
    <source>
        <dbReference type="ARBA" id="ARBA00022630"/>
    </source>
</evidence>
<dbReference type="InterPro" id="IPR002938">
    <property type="entry name" value="FAD-bd"/>
</dbReference>
<evidence type="ECO:0000256" key="5">
    <source>
        <dbReference type="SAM" id="Phobius"/>
    </source>
</evidence>
<dbReference type="GO" id="GO:0004497">
    <property type="term" value="F:monooxygenase activity"/>
    <property type="evidence" value="ECO:0007669"/>
    <property type="project" value="InterPro"/>
</dbReference>
<reference evidence="7" key="1">
    <citation type="submission" date="2020-01" db="EMBL/GenBank/DDBJ databases">
        <authorList>
            <consortium name="DOE Joint Genome Institute"/>
            <person name="Haridas S."/>
            <person name="Albert R."/>
            <person name="Binder M."/>
            <person name="Bloem J."/>
            <person name="Labutti K."/>
            <person name="Salamov A."/>
            <person name="Andreopoulos B."/>
            <person name="Baker S.E."/>
            <person name="Barry K."/>
            <person name="Bills G."/>
            <person name="Bluhm B.H."/>
            <person name="Cannon C."/>
            <person name="Castanera R."/>
            <person name="Culley D.E."/>
            <person name="Daum C."/>
            <person name="Ezra D."/>
            <person name="Gonzalez J.B."/>
            <person name="Henrissat B."/>
            <person name="Kuo A."/>
            <person name="Liang C."/>
            <person name="Lipzen A."/>
            <person name="Lutzoni F."/>
            <person name="Magnuson J."/>
            <person name="Mondo S."/>
            <person name="Nolan M."/>
            <person name="Ohm R."/>
            <person name="Pangilinan J."/>
            <person name="Park H.-J."/>
            <person name="Ramirez L."/>
            <person name="Alfaro M."/>
            <person name="Sun H."/>
            <person name="Tritt A."/>
            <person name="Yoshinaga Y."/>
            <person name="Zwiers L.-H."/>
            <person name="Turgeon B.G."/>
            <person name="Goodwin S.B."/>
            <person name="Spatafora J.W."/>
            <person name="Crous P.W."/>
            <person name="Grigoriev I.V."/>
        </authorList>
    </citation>
    <scope>NUCLEOTIDE SEQUENCE</scope>
    <source>
        <strain evidence="7">CBS 394.84</strain>
    </source>
</reference>
<dbReference type="Proteomes" id="UP000800039">
    <property type="component" value="Unassembled WGS sequence"/>
</dbReference>
<dbReference type="PRINTS" id="PR00420">
    <property type="entry name" value="RNGMNOXGNASE"/>
</dbReference>
<evidence type="ECO:0000259" key="6">
    <source>
        <dbReference type="Pfam" id="PF01494"/>
    </source>
</evidence>
<evidence type="ECO:0000256" key="4">
    <source>
        <dbReference type="ARBA" id="ARBA00023002"/>
    </source>
</evidence>
<dbReference type="Gene3D" id="3.50.50.60">
    <property type="entry name" value="FAD/NAD(P)-binding domain"/>
    <property type="match status" value="1"/>
</dbReference>
<organism evidence="7 8">
    <name type="scientific">Cucurbitaria berberidis CBS 394.84</name>
    <dbReference type="NCBI Taxonomy" id="1168544"/>
    <lineage>
        <taxon>Eukaryota</taxon>
        <taxon>Fungi</taxon>
        <taxon>Dikarya</taxon>
        <taxon>Ascomycota</taxon>
        <taxon>Pezizomycotina</taxon>
        <taxon>Dothideomycetes</taxon>
        <taxon>Pleosporomycetidae</taxon>
        <taxon>Pleosporales</taxon>
        <taxon>Pleosporineae</taxon>
        <taxon>Cucurbitariaceae</taxon>
        <taxon>Cucurbitaria</taxon>
    </lineage>
</organism>
<name>A0A9P4G9Q8_9PLEO</name>
<dbReference type="GO" id="GO:0071949">
    <property type="term" value="F:FAD binding"/>
    <property type="evidence" value="ECO:0007669"/>
    <property type="project" value="InterPro"/>
</dbReference>
<evidence type="ECO:0000313" key="7">
    <source>
        <dbReference type="EMBL" id="KAF1841758.1"/>
    </source>
</evidence>
<dbReference type="InterPro" id="IPR036188">
    <property type="entry name" value="FAD/NAD-bd_sf"/>
</dbReference>
<accession>A0A9P4G9Q8</accession>
<evidence type="ECO:0000313" key="8">
    <source>
        <dbReference type="Proteomes" id="UP000800039"/>
    </source>
</evidence>
<keyword evidence="2" id="KW-0285">Flavoprotein</keyword>
<keyword evidence="5" id="KW-0812">Transmembrane</keyword>
<dbReference type="RefSeq" id="XP_040784321.1">
    <property type="nucleotide sequence ID" value="XM_040934022.1"/>
</dbReference>
<feature type="transmembrane region" description="Helical" evidence="5">
    <location>
        <begin position="453"/>
        <end position="475"/>
    </location>
</feature>
<gene>
    <name evidence="7" type="ORF">K460DRAFT_369763</name>
</gene>
<proteinExistence type="inferred from homology"/>
<comment type="similarity">
    <text evidence="1">Belongs to the paxM FAD-dependent monooxygenase family.</text>
</comment>
<evidence type="ECO:0000256" key="3">
    <source>
        <dbReference type="ARBA" id="ARBA00022827"/>
    </source>
</evidence>
<keyword evidence="8" id="KW-1185">Reference proteome</keyword>
<dbReference type="OrthoDB" id="2431938at2759"/>
<comment type="caution">
    <text evidence="7">The sequence shown here is derived from an EMBL/GenBank/DDBJ whole genome shotgun (WGS) entry which is preliminary data.</text>
</comment>
<dbReference type="SUPFAM" id="SSF51905">
    <property type="entry name" value="FAD/NAD(P)-binding domain"/>
    <property type="match status" value="1"/>
</dbReference>
<protein>
    <submittedName>
        <fullName evidence="7">FAD/NAD(P)-binding domain-containing protein</fullName>
    </submittedName>
</protein>
<dbReference type="PANTHER" id="PTHR47356:SF2">
    <property type="entry name" value="FAD-BINDING DOMAIN-CONTAINING PROTEIN-RELATED"/>
    <property type="match status" value="1"/>
</dbReference>
<evidence type="ECO:0000256" key="1">
    <source>
        <dbReference type="ARBA" id="ARBA00007992"/>
    </source>
</evidence>
<feature type="domain" description="FAD-binding" evidence="6">
    <location>
        <begin position="13"/>
        <end position="347"/>
    </location>
</feature>
<dbReference type="PANTHER" id="PTHR47356">
    <property type="entry name" value="FAD-DEPENDENT MONOOXYGENASE ASQG-RELATED"/>
    <property type="match status" value="1"/>
</dbReference>
<keyword evidence="4" id="KW-0560">Oxidoreductase</keyword>